<dbReference type="Gene3D" id="2.150.10.10">
    <property type="entry name" value="Serralysin-like metalloprotease, C-terminal"/>
    <property type="match status" value="1"/>
</dbReference>
<dbReference type="PANTHER" id="PTHR34720">
    <property type="entry name" value="MICROCYSTIN DEPENDENT PROTEIN"/>
    <property type="match status" value="1"/>
</dbReference>
<gene>
    <name evidence="2" type="ORF">QEZ52_17085</name>
</gene>
<evidence type="ECO:0000313" key="3">
    <source>
        <dbReference type="Proteomes" id="UP001623232"/>
    </source>
</evidence>
<evidence type="ECO:0000256" key="1">
    <source>
        <dbReference type="SAM" id="MobiDB-lite"/>
    </source>
</evidence>
<accession>A0ABZ2XUC5</accession>
<feature type="region of interest" description="Disordered" evidence="1">
    <location>
        <begin position="30"/>
        <end position="72"/>
    </location>
</feature>
<evidence type="ECO:0000313" key="2">
    <source>
        <dbReference type="EMBL" id="WZK88296.1"/>
    </source>
</evidence>
<feature type="region of interest" description="Disordered" evidence="1">
    <location>
        <begin position="1"/>
        <end position="20"/>
    </location>
</feature>
<reference evidence="2 3" key="1">
    <citation type="submission" date="2023-04" db="EMBL/GenBank/DDBJ databases">
        <title>Complete genome sequence of Alisedimentitalea scapharcae.</title>
        <authorList>
            <person name="Rong J.-C."/>
            <person name="Yi M.-L."/>
            <person name="Zhao Q."/>
        </authorList>
    </citation>
    <scope>NUCLEOTIDE SEQUENCE [LARGE SCALE GENOMIC DNA]</scope>
    <source>
        <strain evidence="2 3">KCTC 42119</strain>
    </source>
</reference>
<dbReference type="PANTHER" id="PTHR34720:SF9">
    <property type="entry name" value="BLR4714 PROTEIN"/>
    <property type="match status" value="1"/>
</dbReference>
<organism evidence="2 3">
    <name type="scientific">Aliisedimentitalea scapharcae</name>
    <dbReference type="NCBI Taxonomy" id="1524259"/>
    <lineage>
        <taxon>Bacteria</taxon>
        <taxon>Pseudomonadati</taxon>
        <taxon>Pseudomonadota</taxon>
        <taxon>Alphaproteobacteria</taxon>
        <taxon>Rhodobacterales</taxon>
        <taxon>Roseobacteraceae</taxon>
        <taxon>Aliisedimentitalea</taxon>
    </lineage>
</organism>
<dbReference type="EMBL" id="CP123584">
    <property type="protein sequence ID" value="WZK88296.1"/>
    <property type="molecule type" value="Genomic_DNA"/>
</dbReference>
<dbReference type="Pfam" id="PF17963">
    <property type="entry name" value="Big_9"/>
    <property type="match status" value="3"/>
</dbReference>
<dbReference type="NCBIfam" id="NF012211">
    <property type="entry name" value="tand_rpt_95"/>
    <property type="match status" value="3"/>
</dbReference>
<sequence length="1288" mass="134396">MADLVPRLINNGREGDSEILDPVIPVVGSALLRPEEEGSGDGGTGGPVADRIPDVPEPDSEPEEGHEGTDDAWIDDAFGADFIAPLPGPFDPTLTALQQSQVTQFYDDLDFSLSPQPVLIDSFAGNDRIIGSVFGDNIQSGAGDDTVMGGPGDDELDGDSGFDIAVYKGSILQYAVTRIDGDEFDVSDMSHNLSHDLAPGAQSDGSDLVDEGTDELEDFEAIRFADYLLRLDGTNNAPFVVAEDLVTPENGPAQITFQIYDFDGDPVLIDSITSESGAVITPIIPTGDPQIPTFFGRAFQASYIYIPNPTSLVAGEFAVDTITFSVTDSFPAIAIPIGGPAFVPRIPQTTTVTVNVNVVGVNDPLTANDDVAAIDEDNTVEIDVLANDTSDGNEALFVREATAANGSIEILENGTLNYTPDTNFNGVDTITYAIWNGTESSYTDTAHVSVTVAPINDPPEAQADRASTNEDVPVNIDVLANDTDIDGDILTVLSASAANGTVNVESDNTLTYTPNLNFNGRDQITYMISDGEGGTDTGFVGVTITPVNDDPIGVDDTVAPILEDGMVVIDVLANDFDVDGDSPLVITGFGTQLGGVAALTNDGQMRFTAAKDFNGPAQVQYFISDGNGGTGSALVDLVITPVNDAPTTTFGSIVADEDDGLITIQLRDFANDVDGDVLSFSDISANRAGTLIPFTITDETSPVQPFENGLITFDPEILGLDSGESAQTTFTFTVNDNSGDTGNDTATGTFDLTINGADEPSTPPVFDGVTNLAVTADEGDGAIRIPLSDLVTDGSIEARTANSLITNNYLGLGITIPRLFTVSEGPDGPVLVIEPDQLYIQGGETEPSPPAAGDSILSEGETEIHTLTIDVLAANGWPTTTATVLLTLVGDTPGADDPTNQPPTGGGSLGDIIVDDPLTTTFTFDLDDFASDDYFGTDSATSPLAFTIGDLVVGNDDSTWTLTSPTVTFNNTTNEVTIDLAAIDALLDDDTNGQGVLHFTISDGTFTVNAEMRASFVDPLDSPPDPVPVPDEFILDFEEFSSDPDSNIQITGSKGFVFSGNATVVETDEISGARTPGGTINGQTTDPGDNVLVALPSTITTSETLLDSTGAPERDEEGNLIVVETTVVDAEFAIQGPGSALVIGENGALIGSGLAGGTPPPLPVALPEDVGQAFDLNSLSLNPSSGESVIVTMTTYDLGVTEVVNPFNTSFASFYLNLVERDSFDFTVNASTPALEIDFDDATLPGGIANPDPTVFDDLYAVEFTTADGTAIILDDISLSLVSDAVPI</sequence>
<dbReference type="RefSeq" id="WP_406645681.1">
    <property type="nucleotide sequence ID" value="NZ_CP123584.1"/>
</dbReference>
<dbReference type="Gene3D" id="2.60.40.2810">
    <property type="match status" value="3"/>
</dbReference>
<protein>
    <submittedName>
        <fullName evidence="2">Ig-like domain-containing protein</fullName>
    </submittedName>
</protein>
<dbReference type="SUPFAM" id="SSF51120">
    <property type="entry name" value="beta-Roll"/>
    <property type="match status" value="1"/>
</dbReference>
<name>A0ABZ2XUC5_9RHOB</name>
<keyword evidence="3" id="KW-1185">Reference proteome</keyword>
<proteinExistence type="predicted"/>
<dbReference type="Proteomes" id="UP001623232">
    <property type="component" value="Chromosome"/>
</dbReference>
<dbReference type="InterPro" id="IPR011049">
    <property type="entry name" value="Serralysin-like_metalloprot_C"/>
</dbReference>